<reference evidence="1" key="1">
    <citation type="journal article" date="2023" name="G3 (Bethesda)">
        <title>A reference genome for the long-term kleptoplast-retaining sea slug Elysia crispata morphotype clarki.</title>
        <authorList>
            <person name="Eastman K.E."/>
            <person name="Pendleton A.L."/>
            <person name="Shaikh M.A."/>
            <person name="Suttiyut T."/>
            <person name="Ogas R."/>
            <person name="Tomko P."/>
            <person name="Gavelis G."/>
            <person name="Widhalm J.R."/>
            <person name="Wisecaver J.H."/>
        </authorList>
    </citation>
    <scope>NUCLEOTIDE SEQUENCE</scope>
    <source>
        <strain evidence="1">ECLA1</strain>
    </source>
</reference>
<sequence length="111" mass="12195">MICSINRSSEQYCLNLCCLWSSQQASTREYLVAFCKLSDATKLTPVSSSKASNTRVGAQSAECSGATLSNVCKHKLVVGLVAVKPFLLLGPKKHLAWKDPELIVMFWTWGL</sequence>
<organism evidence="1 2">
    <name type="scientific">Elysia crispata</name>
    <name type="common">lettuce slug</name>
    <dbReference type="NCBI Taxonomy" id="231223"/>
    <lineage>
        <taxon>Eukaryota</taxon>
        <taxon>Metazoa</taxon>
        <taxon>Spiralia</taxon>
        <taxon>Lophotrochozoa</taxon>
        <taxon>Mollusca</taxon>
        <taxon>Gastropoda</taxon>
        <taxon>Heterobranchia</taxon>
        <taxon>Euthyneura</taxon>
        <taxon>Panpulmonata</taxon>
        <taxon>Sacoglossa</taxon>
        <taxon>Placobranchoidea</taxon>
        <taxon>Plakobranchidae</taxon>
        <taxon>Elysia</taxon>
    </lineage>
</organism>
<gene>
    <name evidence="1" type="ORF">RRG08_016048</name>
</gene>
<comment type="caution">
    <text evidence="1">The sequence shown here is derived from an EMBL/GenBank/DDBJ whole genome shotgun (WGS) entry which is preliminary data.</text>
</comment>
<proteinExistence type="predicted"/>
<evidence type="ECO:0000313" key="1">
    <source>
        <dbReference type="EMBL" id="KAK3772635.1"/>
    </source>
</evidence>
<keyword evidence="2" id="KW-1185">Reference proteome</keyword>
<dbReference type="Proteomes" id="UP001283361">
    <property type="component" value="Unassembled WGS sequence"/>
</dbReference>
<dbReference type="AlphaFoldDB" id="A0AAE1DK02"/>
<dbReference type="EMBL" id="JAWDGP010003608">
    <property type="protein sequence ID" value="KAK3772635.1"/>
    <property type="molecule type" value="Genomic_DNA"/>
</dbReference>
<name>A0AAE1DK02_9GAST</name>
<accession>A0AAE1DK02</accession>
<evidence type="ECO:0000313" key="2">
    <source>
        <dbReference type="Proteomes" id="UP001283361"/>
    </source>
</evidence>
<protein>
    <submittedName>
        <fullName evidence="1">Uncharacterized protein</fullName>
    </submittedName>
</protein>